<dbReference type="Pfam" id="PF01839">
    <property type="entry name" value="FG-GAP"/>
    <property type="match status" value="2"/>
</dbReference>
<name>A0A9P6RTY2_9FUNG</name>
<keyword evidence="2" id="KW-0677">Repeat</keyword>
<keyword evidence="3" id="KW-0378">Hydrolase</keyword>
<feature type="region of interest" description="Disordered" evidence="6">
    <location>
        <begin position="312"/>
        <end position="331"/>
    </location>
</feature>
<dbReference type="SMART" id="SM00191">
    <property type="entry name" value="Int_alpha"/>
    <property type="match status" value="4"/>
</dbReference>
<dbReference type="EMBL" id="JAAAIP010000123">
    <property type="protein sequence ID" value="KAG0325153.1"/>
    <property type="molecule type" value="Genomic_DNA"/>
</dbReference>
<evidence type="ECO:0000256" key="1">
    <source>
        <dbReference type="ARBA" id="ARBA00022729"/>
    </source>
</evidence>
<dbReference type="Proteomes" id="UP000738325">
    <property type="component" value="Unassembled WGS sequence"/>
</dbReference>
<gene>
    <name evidence="8" type="primary">GPLD1_1</name>
    <name evidence="8" type="ORF">BGZ99_000994</name>
</gene>
<feature type="repeat" description="FG-GAP" evidence="5">
    <location>
        <begin position="401"/>
        <end position="463"/>
    </location>
</feature>
<dbReference type="OrthoDB" id="5317514at2759"/>
<dbReference type="InterPro" id="IPR028994">
    <property type="entry name" value="Integrin_alpha_N"/>
</dbReference>
<evidence type="ECO:0000256" key="3">
    <source>
        <dbReference type="ARBA" id="ARBA00022801"/>
    </source>
</evidence>
<evidence type="ECO:0000256" key="2">
    <source>
        <dbReference type="ARBA" id="ARBA00022737"/>
    </source>
</evidence>
<keyword evidence="9" id="KW-1185">Reference proteome</keyword>
<dbReference type="GO" id="GO:0005615">
    <property type="term" value="C:extracellular space"/>
    <property type="evidence" value="ECO:0007669"/>
    <property type="project" value="TreeGrafter"/>
</dbReference>
<dbReference type="SUPFAM" id="SSF69318">
    <property type="entry name" value="Integrin alpha N-terminal domain"/>
    <property type="match status" value="2"/>
</dbReference>
<proteinExistence type="predicted"/>
<feature type="repeat" description="FG-GAP" evidence="5">
    <location>
        <begin position="475"/>
        <end position="536"/>
    </location>
</feature>
<keyword evidence="1 7" id="KW-0732">Signal</keyword>
<dbReference type="GO" id="GO:0031012">
    <property type="term" value="C:extracellular matrix"/>
    <property type="evidence" value="ECO:0007669"/>
    <property type="project" value="TreeGrafter"/>
</dbReference>
<organism evidence="8 9">
    <name type="scientific">Dissophora globulifera</name>
    <dbReference type="NCBI Taxonomy" id="979702"/>
    <lineage>
        <taxon>Eukaryota</taxon>
        <taxon>Fungi</taxon>
        <taxon>Fungi incertae sedis</taxon>
        <taxon>Mucoromycota</taxon>
        <taxon>Mortierellomycotina</taxon>
        <taxon>Mortierellomycetes</taxon>
        <taxon>Mortierellales</taxon>
        <taxon>Mortierellaceae</taxon>
        <taxon>Dissophora</taxon>
    </lineage>
</organism>
<evidence type="ECO:0000256" key="6">
    <source>
        <dbReference type="SAM" id="MobiDB-lite"/>
    </source>
</evidence>
<evidence type="ECO:0000256" key="5">
    <source>
        <dbReference type="PROSITE-ProRule" id="PRU00803"/>
    </source>
</evidence>
<dbReference type="GO" id="GO:0004621">
    <property type="term" value="F:glycosylphosphatidylinositol phospholipase D activity"/>
    <property type="evidence" value="ECO:0007669"/>
    <property type="project" value="TreeGrafter"/>
</dbReference>
<accession>A0A9P6RTY2</accession>
<dbReference type="InterPro" id="IPR013517">
    <property type="entry name" value="FG-GAP"/>
</dbReference>
<dbReference type="Gene3D" id="2.130.10.130">
    <property type="entry name" value="Integrin alpha, N-terminal"/>
    <property type="match status" value="3"/>
</dbReference>
<evidence type="ECO:0000256" key="7">
    <source>
        <dbReference type="SAM" id="SignalP"/>
    </source>
</evidence>
<dbReference type="AlphaFoldDB" id="A0A9P6RTY2"/>
<feature type="signal peptide" evidence="7">
    <location>
        <begin position="1"/>
        <end position="31"/>
    </location>
</feature>
<dbReference type="PANTHER" id="PTHR23221:SF7">
    <property type="entry name" value="PHOSPHATIDYLINOSITOL-GLYCAN-SPECIFIC PHOSPHOLIPASE D"/>
    <property type="match status" value="1"/>
</dbReference>
<evidence type="ECO:0000313" key="9">
    <source>
        <dbReference type="Proteomes" id="UP000738325"/>
    </source>
</evidence>
<evidence type="ECO:0000256" key="4">
    <source>
        <dbReference type="ARBA" id="ARBA00023180"/>
    </source>
</evidence>
<protein>
    <submittedName>
        <fullName evidence="8">Glycosylphosphatidylinositol specific phospholipase D1</fullName>
    </submittedName>
</protein>
<feature type="chain" id="PRO_5040259129" evidence="7">
    <location>
        <begin position="32"/>
        <end position="869"/>
    </location>
</feature>
<keyword evidence="4" id="KW-0325">Glycoprotein</keyword>
<dbReference type="PROSITE" id="PS51470">
    <property type="entry name" value="FG_GAP"/>
    <property type="match status" value="2"/>
</dbReference>
<sequence length="869" mass="93726">MIILSLKTTATVLLAALLFITLQLHEHVAHGCGTSVHGEIAYRASQMLSAALEGNTRSKTAFEDQTAYLDTHKYGKRAQGEHLSDSNFIDSGRPQLHQFEALIRERKELLLAGSFFPDWGYNCIGLKWNDAAEEGLQAGFIAAQKWTSFGGNYDLAHALADEGGDYVLSHMRKLDHLAIDWQVPVKDLIEIYKRRNFTVPEPDLVQCLVKGYAGSQAKARLDLSLFDGFAAQTPFLMDQIEDYPMGGFYDMTEWTLQCWNGLARYLTKDPSANLTTPQAPFDLCDELMDDKTRKPTSLTMQSTSADTLERRDLAADASSHASHHQHLTRRGVVVQPGLDDLEKAGLAVHTETDPASGSVTFSIQKLQQPLRPPTIPVTESSIHVDNATCLPISGNQESNIHNTHTLYLPSAYASLGHALVVGDFDGDGLQELAVSAPHFTRNILVPSQGAVYILPSAALSASAIDSSTDIRSLASHTLYGDNNEPQSRFGYSLAVVDLNQDGIDDLAVGAPGTGAKDINYDGSVDVYFGQRGRGLSQTPDLHIGYQRTKDIPEGLNILAGVGYTLLGADLTGSGYKDLVIGMPMATTINAAKQVDSNDRYPLQTGRVIAFLGSSKHSGSRLDSDADWQLHGDAAFGWFGWSVAVVSRDMSDASSERLLVVGSPAFSTGVDNAMTGKIEGYILAPTRDAPQKAFTVHGTSKFQQFGSTLLSLQDTKNTQAGEGTLAVGSKSENLPDGTWQAGVLRIVKLSAIANGTDSTHSDLPPAAVLNSRLQGSQNTSRLSSAIAVSSDTTRVGHSLWVSEPFVNAEDGRIIQWSSDDSAMQGSAAQCFQSDVHSRSRLGTQMLTADLNGDGKEDIVVTSSHDSRYAE</sequence>
<evidence type="ECO:0000313" key="8">
    <source>
        <dbReference type="EMBL" id="KAG0325153.1"/>
    </source>
</evidence>
<comment type="caution">
    <text evidence="8">The sequence shown here is derived from an EMBL/GenBank/DDBJ whole genome shotgun (WGS) entry which is preliminary data.</text>
</comment>
<dbReference type="PANTHER" id="PTHR23221">
    <property type="entry name" value="GLYCOSYLPHOSPHATIDYLINOSITOL PHOSPHOLIPASE D"/>
    <property type="match status" value="1"/>
</dbReference>
<reference evidence="8" key="1">
    <citation type="journal article" date="2020" name="Fungal Divers.">
        <title>Resolving the Mortierellaceae phylogeny through synthesis of multi-gene phylogenetics and phylogenomics.</title>
        <authorList>
            <person name="Vandepol N."/>
            <person name="Liber J."/>
            <person name="Desiro A."/>
            <person name="Na H."/>
            <person name="Kennedy M."/>
            <person name="Barry K."/>
            <person name="Grigoriev I.V."/>
            <person name="Miller A.N."/>
            <person name="O'Donnell K."/>
            <person name="Stajich J.E."/>
            <person name="Bonito G."/>
        </authorList>
    </citation>
    <scope>NUCLEOTIDE SEQUENCE</scope>
    <source>
        <strain evidence="8">REB-010B</strain>
    </source>
</reference>
<dbReference type="InterPro" id="IPR013519">
    <property type="entry name" value="Int_alpha_beta-p"/>
</dbReference>